<accession>A0ABT2X4R1</accession>
<proteinExistence type="predicted"/>
<reference evidence="2 3" key="1">
    <citation type="submission" date="2022-10" db="EMBL/GenBank/DDBJ databases">
        <title>Defluviimonas sp. nov., isolated from ocean surface sediments.</title>
        <authorList>
            <person name="He W."/>
            <person name="Wang L."/>
            <person name="Zhang D.-F."/>
        </authorList>
    </citation>
    <scope>NUCLEOTIDE SEQUENCE [LARGE SCALE GENOMIC DNA]</scope>
    <source>
        <strain evidence="2 3">WL0024</strain>
    </source>
</reference>
<evidence type="ECO:0000259" key="1">
    <source>
        <dbReference type="Pfam" id="PF09361"/>
    </source>
</evidence>
<dbReference type="Pfam" id="PF09361">
    <property type="entry name" value="Phasin_2"/>
    <property type="match status" value="1"/>
</dbReference>
<dbReference type="Proteomes" id="UP001209535">
    <property type="component" value="Unassembled WGS sequence"/>
</dbReference>
<organism evidence="2 3">
    <name type="scientific">Albidovulum salinarum</name>
    <dbReference type="NCBI Taxonomy" id="2984153"/>
    <lineage>
        <taxon>Bacteria</taxon>
        <taxon>Pseudomonadati</taxon>
        <taxon>Pseudomonadota</taxon>
        <taxon>Alphaproteobacteria</taxon>
        <taxon>Rhodobacterales</taxon>
        <taxon>Paracoccaceae</taxon>
        <taxon>Albidovulum</taxon>
    </lineage>
</organism>
<sequence length="117" mass="12926">MAEKTTSRVTLSDPGDTALKAMTKLQTADAGSVAQIYMAWLEGMGDLGREAAQFVAERIAEDVKTQHAILHCRNPADLLRIQREFLQKALDQYVAEGGKLVRMSNEILEGAIHKSRQ</sequence>
<evidence type="ECO:0000313" key="3">
    <source>
        <dbReference type="Proteomes" id="UP001209535"/>
    </source>
</evidence>
<dbReference type="EMBL" id="JAOVQO010000011">
    <property type="protein sequence ID" value="MCU9848924.1"/>
    <property type="molecule type" value="Genomic_DNA"/>
</dbReference>
<keyword evidence="3" id="KW-1185">Reference proteome</keyword>
<gene>
    <name evidence="2" type="ORF">OEZ60_13005</name>
</gene>
<dbReference type="InterPro" id="IPR018968">
    <property type="entry name" value="Phasin"/>
</dbReference>
<dbReference type="RefSeq" id="WP_263336850.1">
    <property type="nucleotide sequence ID" value="NZ_JAOVQO010000011.1"/>
</dbReference>
<name>A0ABT2X4R1_9RHOB</name>
<feature type="domain" description="Phasin" evidence="1">
    <location>
        <begin position="21"/>
        <end position="106"/>
    </location>
</feature>
<comment type="caution">
    <text evidence="2">The sequence shown here is derived from an EMBL/GenBank/DDBJ whole genome shotgun (WGS) entry which is preliminary data.</text>
</comment>
<protein>
    <submittedName>
        <fullName evidence="2">Phasin family protein</fullName>
    </submittedName>
</protein>
<evidence type="ECO:0000313" key="2">
    <source>
        <dbReference type="EMBL" id="MCU9848924.1"/>
    </source>
</evidence>